<keyword evidence="2" id="KW-1185">Reference proteome</keyword>
<dbReference type="Proteomes" id="UP000011688">
    <property type="component" value="Unassembled WGS sequence"/>
</dbReference>
<dbReference type="InterPro" id="IPR012347">
    <property type="entry name" value="Ferritin-like"/>
</dbReference>
<accession>L9X0L4</accession>
<dbReference type="RefSeq" id="WP_005559534.1">
    <property type="nucleotide sequence ID" value="NZ_AOIB01000038.1"/>
</dbReference>
<gene>
    <name evidence="1" type="ORF">C491_20132</name>
</gene>
<sequence length="169" mass="19324">MSIDTLEGLFVYKLRQQYYVERELVETLDELATSANNGRLRQSFADHREETRVQVERLEAVFEALDVRAETREAPILDAIDAQRRGFEAQIDDEDLLDTVYLNAGLMTERVEMTTYEGLSMLATELGLDETVREPLEANYDEEQSTHGELDTLAAASEMKSLWDRLTPS</sequence>
<dbReference type="Pfam" id="PF05974">
    <property type="entry name" value="DUF892"/>
    <property type="match status" value="1"/>
</dbReference>
<dbReference type="PANTHER" id="PTHR30565">
    <property type="entry name" value="PROTEIN YCIF"/>
    <property type="match status" value="1"/>
</dbReference>
<organism evidence="1 2">
    <name type="scientific">Natronococcus amylolyticus DSM 10524</name>
    <dbReference type="NCBI Taxonomy" id="1227497"/>
    <lineage>
        <taxon>Archaea</taxon>
        <taxon>Methanobacteriati</taxon>
        <taxon>Methanobacteriota</taxon>
        <taxon>Stenosarchaea group</taxon>
        <taxon>Halobacteria</taxon>
        <taxon>Halobacteriales</taxon>
        <taxon>Natrialbaceae</taxon>
        <taxon>Natronococcus</taxon>
    </lineage>
</organism>
<dbReference type="Gene3D" id="1.20.1260.10">
    <property type="match status" value="1"/>
</dbReference>
<dbReference type="EMBL" id="AOIB01000038">
    <property type="protein sequence ID" value="ELY54138.1"/>
    <property type="molecule type" value="Genomic_DNA"/>
</dbReference>
<proteinExistence type="predicted"/>
<comment type="caution">
    <text evidence="1">The sequence shown here is derived from an EMBL/GenBank/DDBJ whole genome shotgun (WGS) entry which is preliminary data.</text>
</comment>
<reference evidence="1 2" key="1">
    <citation type="journal article" date="2014" name="PLoS Genet.">
        <title>Phylogenetically driven sequencing of extremely halophilic archaea reveals strategies for static and dynamic osmo-response.</title>
        <authorList>
            <person name="Becker E.A."/>
            <person name="Seitzer P.M."/>
            <person name="Tritt A."/>
            <person name="Larsen D."/>
            <person name="Krusor M."/>
            <person name="Yao A.I."/>
            <person name="Wu D."/>
            <person name="Madern D."/>
            <person name="Eisen J.A."/>
            <person name="Darling A.E."/>
            <person name="Facciotti M.T."/>
        </authorList>
    </citation>
    <scope>NUCLEOTIDE SEQUENCE [LARGE SCALE GENOMIC DNA]</scope>
    <source>
        <strain evidence="1 2">DSM 10524</strain>
    </source>
</reference>
<dbReference type="STRING" id="1227497.C491_20132"/>
<dbReference type="SUPFAM" id="SSF47240">
    <property type="entry name" value="Ferritin-like"/>
    <property type="match status" value="1"/>
</dbReference>
<dbReference type="InterPro" id="IPR009078">
    <property type="entry name" value="Ferritin-like_SF"/>
</dbReference>
<name>L9X0L4_9EURY</name>
<dbReference type="InterPro" id="IPR047114">
    <property type="entry name" value="YciF"/>
</dbReference>
<dbReference type="OrthoDB" id="192254at2157"/>
<dbReference type="PANTHER" id="PTHR30565:SF9">
    <property type="entry name" value="PROTEIN YCIF"/>
    <property type="match status" value="1"/>
</dbReference>
<dbReference type="AlphaFoldDB" id="L9X0L4"/>
<protein>
    <submittedName>
        <fullName evidence="1">Uncharacterized protein</fullName>
    </submittedName>
</protein>
<evidence type="ECO:0000313" key="1">
    <source>
        <dbReference type="EMBL" id="ELY54138.1"/>
    </source>
</evidence>
<evidence type="ECO:0000313" key="2">
    <source>
        <dbReference type="Proteomes" id="UP000011688"/>
    </source>
</evidence>
<dbReference type="InterPro" id="IPR010287">
    <property type="entry name" value="DUF892_YciF-like"/>
</dbReference>
<dbReference type="eggNOG" id="arCOG10787">
    <property type="taxonomic scope" value="Archaea"/>
</dbReference>